<feature type="transmembrane region" description="Helical" evidence="10">
    <location>
        <begin position="142"/>
        <end position="163"/>
    </location>
</feature>
<keyword evidence="5 10" id="KW-0812">Transmembrane</keyword>
<dbReference type="EMBL" id="SHOA02000012">
    <property type="protein sequence ID" value="TDH72111.1"/>
    <property type="molecule type" value="Genomic_DNA"/>
</dbReference>
<feature type="transmembrane region" description="Helical" evidence="10">
    <location>
        <begin position="507"/>
        <end position="527"/>
    </location>
</feature>
<accession>A0A976IHX0</accession>
<organism evidence="12 13">
    <name type="scientific">Bremia lactucae</name>
    <name type="common">Lettuce downy mildew</name>
    <dbReference type="NCBI Taxonomy" id="4779"/>
    <lineage>
        <taxon>Eukaryota</taxon>
        <taxon>Sar</taxon>
        <taxon>Stramenopiles</taxon>
        <taxon>Oomycota</taxon>
        <taxon>Peronosporomycetes</taxon>
        <taxon>Peronosporales</taxon>
        <taxon>Peronosporaceae</taxon>
        <taxon>Bremia</taxon>
    </lineage>
</organism>
<evidence type="ECO:0000313" key="13">
    <source>
        <dbReference type="Proteomes" id="UP000294530"/>
    </source>
</evidence>
<evidence type="ECO:0000256" key="2">
    <source>
        <dbReference type="ARBA" id="ARBA00008873"/>
    </source>
</evidence>
<comment type="caution">
    <text evidence="12">The sequence shown here is derived from an EMBL/GenBank/DDBJ whole genome shotgun (WGS) entry which is preliminary data.</text>
</comment>
<dbReference type="PANTHER" id="PTHR45755">
    <property type="match status" value="1"/>
</dbReference>
<keyword evidence="6 10" id="KW-1133">Transmembrane helix</keyword>
<feature type="domain" description="Cation efflux protein transmembrane" evidence="11">
    <location>
        <begin position="339"/>
        <end position="564"/>
    </location>
</feature>
<feature type="transmembrane region" description="Helical" evidence="10">
    <location>
        <begin position="119"/>
        <end position="136"/>
    </location>
</feature>
<feature type="transmembrane region" description="Helical" evidence="10">
    <location>
        <begin position="409"/>
        <end position="428"/>
    </location>
</feature>
<dbReference type="AlphaFoldDB" id="A0A976IHX0"/>
<feature type="transmembrane region" description="Helical" evidence="10">
    <location>
        <begin position="249"/>
        <end position="268"/>
    </location>
</feature>
<evidence type="ECO:0000256" key="1">
    <source>
        <dbReference type="ARBA" id="ARBA00004128"/>
    </source>
</evidence>
<feature type="transmembrane region" description="Helical" evidence="10">
    <location>
        <begin position="371"/>
        <end position="388"/>
    </location>
</feature>
<dbReference type="InterPro" id="IPR045316">
    <property type="entry name" value="Msc2-like"/>
</dbReference>
<reference evidence="12 13" key="1">
    <citation type="journal article" date="2021" name="Genome Biol.">
        <title>AFLAP: assembly-free linkage analysis pipeline using k-mers from genome sequencing data.</title>
        <authorList>
            <person name="Fletcher K."/>
            <person name="Zhang L."/>
            <person name="Gil J."/>
            <person name="Han R."/>
            <person name="Cavanaugh K."/>
            <person name="Michelmore R."/>
        </authorList>
    </citation>
    <scope>NUCLEOTIDE SEQUENCE [LARGE SCALE GENOMIC DNA]</scope>
    <source>
        <strain evidence="12 13">SF5</strain>
    </source>
</reference>
<feature type="transmembrane region" description="Helical" evidence="10">
    <location>
        <begin position="440"/>
        <end position="459"/>
    </location>
</feature>
<dbReference type="GeneID" id="94347429"/>
<sequence>MDSTPFIRGTWNVTKHAVAWASSSLLLLWLLHSRSMSTTSDNSFLAQQLLLQFVLHVSITRRFKFDLQPALLYAMHQTANICLIVLALRHFGLLFAFLLQHVEMLLMQVKQWLDTKERIGALLLLLGHVLVAGINANEYGALMYSLLLLGAALGLQLAAQSPMLRAGGKVSPPSIAGIMVVAVVLVLLMPKISISFQYTPFQQTVQDGGIKGTSVWYICLIAIALSHFGVVCLEKKKKFLSSRGQAKNQLIYSFTGMTLANFFIILEFGWFRGLMNALACTPILYFFVNQWQRITTSFRGKDRVYQCGYENETENSGLGKLAAKVLAVLWRRRASRQMLMFLSINIAFMFVELGVGLYTNSLGLLGDAGHMLFDNGALFIGLVASYIGQLPPNANFTYGYGRVEVLSGFLNSLLLLVVSFRLIIEAASRFSDPPEVTKDHLLLTSIVGLLVNLVGLFFFHDHVHGHSHGHDSTYGNCGSGHGHSHSHREAHGGDVSEVGTNSNMYGVYLHVMADTLGSLGVIVSSGLIELYDWHVADSVSSALISLLILGSTFPLLRDTARQLLQGAPLELQDSVNAALHEIQTSILGVERIALWNIWHHAGSICVATLHLEVATSADEQRILQQTRSVFRRHAQLDKFLSVQILKPQMMFASKVMKTEHATINIGCSANYEQNSGGKSTYEIHADYGI</sequence>
<dbReference type="PANTHER" id="PTHR45755:SF4">
    <property type="entry name" value="ZINC TRANSPORTER 7"/>
    <property type="match status" value="1"/>
</dbReference>
<dbReference type="InterPro" id="IPR027469">
    <property type="entry name" value="Cation_efflux_TMD_sf"/>
</dbReference>
<evidence type="ECO:0000256" key="9">
    <source>
        <dbReference type="SAM" id="MobiDB-lite"/>
    </source>
</evidence>
<feature type="region of interest" description="Disordered" evidence="9">
    <location>
        <begin position="476"/>
        <end position="495"/>
    </location>
</feature>
<feature type="transmembrane region" description="Helical" evidence="10">
    <location>
        <begin position="70"/>
        <end position="99"/>
    </location>
</feature>
<dbReference type="Proteomes" id="UP000294530">
    <property type="component" value="Unassembled WGS sequence"/>
</dbReference>
<evidence type="ECO:0000256" key="3">
    <source>
        <dbReference type="ARBA" id="ARBA00022448"/>
    </source>
</evidence>
<keyword evidence="8 10" id="KW-0472">Membrane</keyword>
<dbReference type="SUPFAM" id="SSF161111">
    <property type="entry name" value="Cation efflux protein transmembrane domain-like"/>
    <property type="match status" value="1"/>
</dbReference>
<feature type="transmembrane region" description="Helical" evidence="10">
    <location>
        <begin position="539"/>
        <end position="556"/>
    </location>
</feature>
<feature type="transmembrane region" description="Helical" evidence="10">
    <location>
        <begin position="214"/>
        <end position="233"/>
    </location>
</feature>
<evidence type="ECO:0000256" key="10">
    <source>
        <dbReference type="SAM" id="Phobius"/>
    </source>
</evidence>
<feature type="transmembrane region" description="Helical" evidence="10">
    <location>
        <begin position="175"/>
        <end position="194"/>
    </location>
</feature>
<dbReference type="KEGG" id="blac:94347429"/>
<keyword evidence="4" id="KW-0926">Vacuole</keyword>
<name>A0A976IHX0_BRELC</name>
<comment type="subcellular location">
    <subcellularLocation>
        <location evidence="1">Vacuole membrane</location>
        <topology evidence="1">Multi-pass membrane protein</topology>
    </subcellularLocation>
</comment>
<dbReference type="RefSeq" id="XP_067821610.1">
    <property type="nucleotide sequence ID" value="XM_067961758.1"/>
</dbReference>
<comment type="similarity">
    <text evidence="2">Belongs to the cation diffusion facilitator (CDF) transporter (TC 2.A.4) family. SLC30A subfamily.</text>
</comment>
<evidence type="ECO:0000256" key="5">
    <source>
        <dbReference type="ARBA" id="ARBA00022692"/>
    </source>
</evidence>
<evidence type="ECO:0000313" key="12">
    <source>
        <dbReference type="EMBL" id="TDH72111.1"/>
    </source>
</evidence>
<dbReference type="InterPro" id="IPR002524">
    <property type="entry name" value="Cation_efflux"/>
</dbReference>
<feature type="transmembrane region" description="Helical" evidence="10">
    <location>
        <begin position="339"/>
        <end position="359"/>
    </location>
</feature>
<evidence type="ECO:0000256" key="7">
    <source>
        <dbReference type="ARBA" id="ARBA00023065"/>
    </source>
</evidence>
<evidence type="ECO:0000256" key="8">
    <source>
        <dbReference type="ARBA" id="ARBA00023136"/>
    </source>
</evidence>
<keyword evidence="7" id="KW-0406">Ion transport</keyword>
<evidence type="ECO:0000256" key="4">
    <source>
        <dbReference type="ARBA" id="ARBA00022554"/>
    </source>
</evidence>
<keyword evidence="3" id="KW-0813">Transport</keyword>
<dbReference type="GO" id="GO:0005794">
    <property type="term" value="C:Golgi apparatus"/>
    <property type="evidence" value="ECO:0007669"/>
    <property type="project" value="TreeGrafter"/>
</dbReference>
<proteinExistence type="inferred from homology"/>
<dbReference type="NCBIfam" id="TIGR01297">
    <property type="entry name" value="CDF"/>
    <property type="match status" value="1"/>
</dbReference>
<dbReference type="InterPro" id="IPR058533">
    <property type="entry name" value="Cation_efflux_TM"/>
</dbReference>
<dbReference type="GO" id="GO:0005385">
    <property type="term" value="F:zinc ion transmembrane transporter activity"/>
    <property type="evidence" value="ECO:0007669"/>
    <property type="project" value="InterPro"/>
</dbReference>
<dbReference type="OrthoDB" id="78669at2759"/>
<dbReference type="FunFam" id="1.20.1510.10:FF:000022">
    <property type="entry name" value="Cation transporter, putative"/>
    <property type="match status" value="1"/>
</dbReference>
<dbReference type="GO" id="GO:0005774">
    <property type="term" value="C:vacuolar membrane"/>
    <property type="evidence" value="ECO:0007669"/>
    <property type="project" value="UniProtKB-SubCell"/>
</dbReference>
<dbReference type="GO" id="GO:0006882">
    <property type="term" value="P:intracellular zinc ion homeostasis"/>
    <property type="evidence" value="ECO:0007669"/>
    <property type="project" value="InterPro"/>
</dbReference>
<dbReference type="Pfam" id="PF01545">
    <property type="entry name" value="Cation_efflux"/>
    <property type="match status" value="1"/>
</dbReference>
<evidence type="ECO:0000256" key="6">
    <source>
        <dbReference type="ARBA" id="ARBA00022989"/>
    </source>
</evidence>
<dbReference type="Gene3D" id="1.20.1510.10">
    <property type="entry name" value="Cation efflux protein transmembrane domain"/>
    <property type="match status" value="1"/>
</dbReference>
<protein>
    <recommendedName>
        <fullName evidence="11">Cation efflux protein transmembrane domain-containing protein</fullName>
    </recommendedName>
</protein>
<keyword evidence="13" id="KW-1185">Reference proteome</keyword>
<evidence type="ECO:0000259" key="11">
    <source>
        <dbReference type="Pfam" id="PF01545"/>
    </source>
</evidence>
<gene>
    <name evidence="12" type="ORF">CCR75_003664</name>
</gene>